<dbReference type="Pfam" id="PF08281">
    <property type="entry name" value="Sigma70_r4_2"/>
    <property type="match status" value="1"/>
</dbReference>
<comment type="similarity">
    <text evidence="1">Belongs to the sigma-70 factor family. ECF subfamily.</text>
</comment>
<dbReference type="Proteomes" id="UP000245647">
    <property type="component" value="Unassembled WGS sequence"/>
</dbReference>
<dbReference type="CDD" id="cd06171">
    <property type="entry name" value="Sigma70_r4"/>
    <property type="match status" value="1"/>
</dbReference>
<proteinExistence type="inferred from homology"/>
<dbReference type="InterPro" id="IPR014284">
    <property type="entry name" value="RNA_pol_sigma-70_dom"/>
</dbReference>
<protein>
    <recommendedName>
        <fullName evidence="5">RNA polymerase sigma factor 70 region 4 type 2 domain-containing protein</fullName>
    </recommendedName>
</protein>
<reference evidence="6 7" key="1">
    <citation type="submission" date="2018-04" db="EMBL/GenBank/DDBJ databases">
        <title>Pedobacter chongqingensis sp. nov., isolated from a rottenly hemp rope.</title>
        <authorList>
            <person name="Cai Y."/>
        </authorList>
    </citation>
    <scope>NUCLEOTIDE SEQUENCE [LARGE SCALE GENOMIC DNA]</scope>
    <source>
        <strain evidence="6 7">FJ4-8</strain>
    </source>
</reference>
<name>A0A2U2PMX2_9SPHI</name>
<dbReference type="RefSeq" id="WP_109414163.1">
    <property type="nucleotide sequence ID" value="NZ_QEAS01000001.1"/>
</dbReference>
<dbReference type="SUPFAM" id="SSF88946">
    <property type="entry name" value="Sigma2 domain of RNA polymerase sigma factors"/>
    <property type="match status" value="1"/>
</dbReference>
<keyword evidence="4" id="KW-0804">Transcription</keyword>
<evidence type="ECO:0000313" key="7">
    <source>
        <dbReference type="Proteomes" id="UP000245647"/>
    </source>
</evidence>
<dbReference type="OrthoDB" id="9150024at2"/>
<evidence type="ECO:0000259" key="5">
    <source>
        <dbReference type="Pfam" id="PF08281"/>
    </source>
</evidence>
<keyword evidence="2" id="KW-0805">Transcription regulation</keyword>
<accession>A0A2U2PMX2</accession>
<organism evidence="6 7">
    <name type="scientific">Pararcticibacter amylolyticus</name>
    <dbReference type="NCBI Taxonomy" id="2173175"/>
    <lineage>
        <taxon>Bacteria</taxon>
        <taxon>Pseudomonadati</taxon>
        <taxon>Bacteroidota</taxon>
        <taxon>Sphingobacteriia</taxon>
        <taxon>Sphingobacteriales</taxon>
        <taxon>Sphingobacteriaceae</taxon>
        <taxon>Pararcticibacter</taxon>
    </lineage>
</organism>
<dbReference type="EMBL" id="QEAS01000001">
    <property type="protein sequence ID" value="PWG82745.1"/>
    <property type="molecule type" value="Genomic_DNA"/>
</dbReference>
<feature type="domain" description="RNA polymerase sigma factor 70 region 4 type 2" evidence="5">
    <location>
        <begin position="122"/>
        <end position="173"/>
    </location>
</feature>
<dbReference type="Gene3D" id="1.10.10.10">
    <property type="entry name" value="Winged helix-like DNA-binding domain superfamily/Winged helix DNA-binding domain"/>
    <property type="match status" value="1"/>
</dbReference>
<dbReference type="NCBIfam" id="TIGR02937">
    <property type="entry name" value="sigma70-ECF"/>
    <property type="match status" value="1"/>
</dbReference>
<evidence type="ECO:0000256" key="3">
    <source>
        <dbReference type="ARBA" id="ARBA00023082"/>
    </source>
</evidence>
<feature type="non-terminal residue" evidence="6">
    <location>
        <position position="186"/>
    </location>
</feature>
<evidence type="ECO:0000256" key="2">
    <source>
        <dbReference type="ARBA" id="ARBA00023015"/>
    </source>
</evidence>
<gene>
    <name evidence="6" type="ORF">DDR33_00550</name>
</gene>
<evidence type="ECO:0000256" key="4">
    <source>
        <dbReference type="ARBA" id="ARBA00023163"/>
    </source>
</evidence>
<dbReference type="InterPro" id="IPR036388">
    <property type="entry name" value="WH-like_DNA-bd_sf"/>
</dbReference>
<dbReference type="GO" id="GO:0006352">
    <property type="term" value="P:DNA-templated transcription initiation"/>
    <property type="evidence" value="ECO:0007669"/>
    <property type="project" value="InterPro"/>
</dbReference>
<dbReference type="InterPro" id="IPR013249">
    <property type="entry name" value="RNA_pol_sigma70_r4_t2"/>
</dbReference>
<dbReference type="AlphaFoldDB" id="A0A2U2PMX2"/>
<keyword evidence="3" id="KW-0731">Sigma factor</keyword>
<dbReference type="GO" id="GO:0003677">
    <property type="term" value="F:DNA binding"/>
    <property type="evidence" value="ECO:0007669"/>
    <property type="project" value="InterPro"/>
</dbReference>
<dbReference type="InterPro" id="IPR039425">
    <property type="entry name" value="RNA_pol_sigma-70-like"/>
</dbReference>
<evidence type="ECO:0000256" key="1">
    <source>
        <dbReference type="ARBA" id="ARBA00010641"/>
    </source>
</evidence>
<dbReference type="GO" id="GO:0016987">
    <property type="term" value="F:sigma factor activity"/>
    <property type="evidence" value="ECO:0007669"/>
    <property type="project" value="UniProtKB-KW"/>
</dbReference>
<sequence length="186" mass="22002">MTDNEKSLWISFSNGNSKALFTMYELLYPDLIKNGISICKDEGLVKDTINQFFLYLWDKREHLNQPFNLRPYIIISFRRMLFAELKQRGRISIGCTDEHMDAEQSKEDDIIQSQVELEMQLKVKKALEKLPKRQKQLIMMKYYENLSYEEISARTSLSTRTVYNQIYEAIKALKTEILLMIILGIR</sequence>
<comment type="caution">
    <text evidence="6">The sequence shown here is derived from an EMBL/GenBank/DDBJ whole genome shotgun (WGS) entry which is preliminary data.</text>
</comment>
<dbReference type="SUPFAM" id="SSF88659">
    <property type="entry name" value="Sigma3 and sigma4 domains of RNA polymerase sigma factors"/>
    <property type="match status" value="1"/>
</dbReference>
<dbReference type="Gene3D" id="1.10.1740.10">
    <property type="match status" value="1"/>
</dbReference>
<dbReference type="InterPro" id="IPR013324">
    <property type="entry name" value="RNA_pol_sigma_r3/r4-like"/>
</dbReference>
<evidence type="ECO:0000313" key="6">
    <source>
        <dbReference type="EMBL" id="PWG82745.1"/>
    </source>
</evidence>
<dbReference type="InterPro" id="IPR013325">
    <property type="entry name" value="RNA_pol_sigma_r2"/>
</dbReference>
<dbReference type="PANTHER" id="PTHR43133">
    <property type="entry name" value="RNA POLYMERASE ECF-TYPE SIGMA FACTO"/>
    <property type="match status" value="1"/>
</dbReference>
<keyword evidence="7" id="KW-1185">Reference proteome</keyword>
<dbReference type="PANTHER" id="PTHR43133:SF46">
    <property type="entry name" value="RNA POLYMERASE SIGMA-70 FACTOR ECF SUBFAMILY"/>
    <property type="match status" value="1"/>
</dbReference>